<dbReference type="InterPro" id="IPR054507">
    <property type="entry name" value="CGL2689-like_C"/>
</dbReference>
<reference evidence="4" key="1">
    <citation type="submission" date="2017-04" db="EMBL/GenBank/DDBJ databases">
        <authorList>
            <person name="Varghese N."/>
            <person name="Submissions S."/>
        </authorList>
    </citation>
    <scope>NUCLEOTIDE SEQUENCE [LARGE SCALE GENOMIC DNA]</scope>
    <source>
        <strain evidence="4">VDS</strain>
    </source>
</reference>
<feature type="domain" description="Putative oxidoreductase/dehydrogenase Rossmann-like" evidence="1">
    <location>
        <begin position="45"/>
        <end position="99"/>
    </location>
</feature>
<dbReference type="STRING" id="1610489.SAMN06295981_1228"/>
<dbReference type="InterPro" id="IPR019665">
    <property type="entry name" value="OxRdtase/DH_put_Rossmann_dom"/>
</dbReference>
<dbReference type="Pfam" id="PF22242">
    <property type="entry name" value="6PGD_like"/>
    <property type="match status" value="1"/>
</dbReference>
<proteinExistence type="predicted"/>
<name>A0A1X7J2V9_9CORY</name>
<dbReference type="Gene3D" id="1.10.1040.40">
    <property type="match status" value="1"/>
</dbReference>
<dbReference type="EMBL" id="FXAR01000003">
    <property type="protein sequence ID" value="SMG22014.1"/>
    <property type="molecule type" value="Genomic_DNA"/>
</dbReference>
<evidence type="ECO:0000313" key="4">
    <source>
        <dbReference type="Proteomes" id="UP000193309"/>
    </source>
</evidence>
<keyword evidence="4" id="KW-1185">Reference proteome</keyword>
<evidence type="ECO:0000313" key="3">
    <source>
        <dbReference type="EMBL" id="SMG22014.1"/>
    </source>
</evidence>
<accession>A0A1X7J2V9</accession>
<organism evidence="3 4">
    <name type="scientific">Corynebacterium pollutisoli</name>
    <dbReference type="NCBI Taxonomy" id="1610489"/>
    <lineage>
        <taxon>Bacteria</taxon>
        <taxon>Bacillati</taxon>
        <taxon>Actinomycetota</taxon>
        <taxon>Actinomycetes</taxon>
        <taxon>Mycobacteriales</taxon>
        <taxon>Corynebacteriaceae</taxon>
        <taxon>Corynebacterium</taxon>
    </lineage>
</organism>
<protein>
    <submittedName>
        <fullName evidence="3">Rossmann-like domain-containing protein</fullName>
    </submittedName>
</protein>
<dbReference type="Gene3D" id="3.40.50.720">
    <property type="entry name" value="NAD(P)-binding Rossmann-like Domain"/>
    <property type="match status" value="1"/>
</dbReference>
<dbReference type="Proteomes" id="UP000193309">
    <property type="component" value="Unassembled WGS sequence"/>
</dbReference>
<feature type="domain" description="CGL2689-like C-terminal" evidence="2">
    <location>
        <begin position="136"/>
        <end position="231"/>
    </location>
</feature>
<evidence type="ECO:0000259" key="1">
    <source>
        <dbReference type="Pfam" id="PF10727"/>
    </source>
</evidence>
<sequence>MRAPRMRVGVYGDSRTSSLPDLLSKVGHDVSYMDYDPAPPAFEELDLVVLEVRDTLLESAIERLAERARRGQIFIHTSLQHGVLVMDPLEVTGAVVIAMGELSPTRWAVTTVDELGDTIAELLLGELGASGVRCLDEDRVRLAAAITYVEAVNSLHWDAVRMLGELVGDTQEADDIAASRGNLSRLPDAASLRAQWQAIDNPGQARAFRQVLRRVAETRHNQDIELWAIQEEKL</sequence>
<dbReference type="Pfam" id="PF10727">
    <property type="entry name" value="Rossmann-like"/>
    <property type="match status" value="1"/>
</dbReference>
<gene>
    <name evidence="3" type="ORF">SAMN06295981_1228</name>
</gene>
<dbReference type="AlphaFoldDB" id="A0A1X7J2V9"/>
<evidence type="ECO:0000259" key="2">
    <source>
        <dbReference type="Pfam" id="PF22242"/>
    </source>
</evidence>